<dbReference type="GO" id="GO:0045944">
    <property type="term" value="P:positive regulation of transcription by RNA polymerase II"/>
    <property type="evidence" value="ECO:0007669"/>
    <property type="project" value="TreeGrafter"/>
</dbReference>
<protein>
    <recommendedName>
        <fullName evidence="6">LisH domain-containing protein</fullName>
    </recommendedName>
</protein>
<gene>
    <name evidence="4" type="ORF">EJ02DRAFT_129700</name>
</gene>
<keyword evidence="2" id="KW-0539">Nucleus</keyword>
<dbReference type="PANTHER" id="PTHR12610:SF12">
    <property type="entry name" value="SEQUENCE-SPECIFIC SINGLE-STRANDED DNA-BINDING PROTEIN, ISOFORM D"/>
    <property type="match status" value="1"/>
</dbReference>
<dbReference type="PANTHER" id="PTHR12610">
    <property type="entry name" value="SINGLE STRANDED DNA BINDING PROTEIN"/>
    <property type="match status" value="1"/>
</dbReference>
<feature type="region of interest" description="Disordered" evidence="3">
    <location>
        <begin position="321"/>
        <end position="342"/>
    </location>
</feature>
<sequence length="703" mass="75789">MQSQQMAQMAAMNAHNGPVDGTPTMGNMAHPERAQMDPREQLNTYIYDYFLRNKHGRLARAMLDGEIKLSTQKPSPKNRANGADAMDDDAIDDLPAPQMPDNQVAENSFLLDWWVQFWDIFQANGRRPTATKSAAQYINHTRTLGHMQNEQRNQRMMMTTNSMNATYQNAMRSGAMVNGAAPKDLMRAAAMNNNRPNGNPMPGMPQMKNPNMIAAHMQRDGSGMNMNGQRPQSPASNENAPSPNKRPRVDGGMNAGSMPGSQFSEFAQQGAQLAQQKNMQEVYAQSLAQQHRVALNNTSSPQAMDSGIQGSTMAQPGLEGQEQLFTGNGPRPGANAPGASNQGNHALQDYQMQLMLLEQQNKKRLLMARQEQDNMPGPHQQGAVGAPGFGAMSPQGSRPGGPSPNPTDQMKRGTPKLGQQALPGSPMPEGVMQQQRGSPAPNLNSFDPALAPPGMPPQFYTQMPHNPIMRPPSSHPGPNFNGQPLTPQQMDAMRNSHMQNGGWRGPPQPGMMPGGPQMAGPMGQNPPQRNMAPPPAPTNEQPRPEPSPSQSNQAPPTPSQGNKAGPKKKPTKDNKKPANKKGSNASAITAATNGEEPPTPTSSTPVAPITPVHKQSFQGPNGQQQQPVQPQPPSQQQPMDNGGPPFGNIEDPNGFDLNLGFGDETGALENFDFETFLHTNDNDGFGNLGDFDFPNTAEVVGDM</sequence>
<dbReference type="Proteomes" id="UP000800038">
    <property type="component" value="Unassembled WGS sequence"/>
</dbReference>
<organism evidence="4 5">
    <name type="scientific">Clathrospora elynae</name>
    <dbReference type="NCBI Taxonomy" id="706981"/>
    <lineage>
        <taxon>Eukaryota</taxon>
        <taxon>Fungi</taxon>
        <taxon>Dikarya</taxon>
        <taxon>Ascomycota</taxon>
        <taxon>Pezizomycotina</taxon>
        <taxon>Dothideomycetes</taxon>
        <taxon>Pleosporomycetidae</taxon>
        <taxon>Pleosporales</taxon>
        <taxon>Diademaceae</taxon>
        <taxon>Clathrospora</taxon>
    </lineage>
</organism>
<feature type="region of interest" description="Disordered" evidence="3">
    <location>
        <begin position="69"/>
        <end position="100"/>
    </location>
</feature>
<feature type="compositionally biased region" description="Polar residues" evidence="3">
    <location>
        <begin position="224"/>
        <end position="242"/>
    </location>
</feature>
<dbReference type="GO" id="GO:0005634">
    <property type="term" value="C:nucleus"/>
    <property type="evidence" value="ECO:0007669"/>
    <property type="project" value="UniProtKB-SubCell"/>
</dbReference>
<evidence type="ECO:0000256" key="3">
    <source>
        <dbReference type="SAM" id="MobiDB-lite"/>
    </source>
</evidence>
<keyword evidence="5" id="KW-1185">Reference proteome</keyword>
<evidence type="ECO:0000256" key="2">
    <source>
        <dbReference type="ARBA" id="ARBA00023242"/>
    </source>
</evidence>
<evidence type="ECO:0000256" key="1">
    <source>
        <dbReference type="ARBA" id="ARBA00004123"/>
    </source>
</evidence>
<feature type="compositionally biased region" description="Polar residues" evidence="3">
    <location>
        <begin position="432"/>
        <end position="445"/>
    </location>
</feature>
<feature type="compositionally biased region" description="Polar residues" evidence="3">
    <location>
        <begin position="480"/>
        <end position="489"/>
    </location>
</feature>
<dbReference type="EMBL" id="ML976024">
    <property type="protein sequence ID" value="KAF1943529.1"/>
    <property type="molecule type" value="Genomic_DNA"/>
</dbReference>
<evidence type="ECO:0000313" key="5">
    <source>
        <dbReference type="Proteomes" id="UP000800038"/>
    </source>
</evidence>
<evidence type="ECO:0008006" key="6">
    <source>
        <dbReference type="Google" id="ProtNLM"/>
    </source>
</evidence>
<feature type="region of interest" description="Disordered" evidence="3">
    <location>
        <begin position="373"/>
        <end position="661"/>
    </location>
</feature>
<dbReference type="AlphaFoldDB" id="A0A6A5SW51"/>
<evidence type="ECO:0000313" key="4">
    <source>
        <dbReference type="EMBL" id="KAF1943529.1"/>
    </source>
</evidence>
<dbReference type="OrthoDB" id="5600002at2759"/>
<feature type="compositionally biased region" description="Low complexity" evidence="3">
    <location>
        <begin position="601"/>
        <end position="628"/>
    </location>
</feature>
<proteinExistence type="predicted"/>
<accession>A0A6A5SW51</accession>
<feature type="compositionally biased region" description="Polar residues" evidence="3">
    <location>
        <begin position="583"/>
        <end position="592"/>
    </location>
</feature>
<comment type="subcellular location">
    <subcellularLocation>
        <location evidence="1">Nucleus</location>
    </subcellularLocation>
</comment>
<reference evidence="4" key="1">
    <citation type="journal article" date="2020" name="Stud. Mycol.">
        <title>101 Dothideomycetes genomes: a test case for predicting lifestyles and emergence of pathogens.</title>
        <authorList>
            <person name="Haridas S."/>
            <person name="Albert R."/>
            <person name="Binder M."/>
            <person name="Bloem J."/>
            <person name="Labutti K."/>
            <person name="Salamov A."/>
            <person name="Andreopoulos B."/>
            <person name="Baker S."/>
            <person name="Barry K."/>
            <person name="Bills G."/>
            <person name="Bluhm B."/>
            <person name="Cannon C."/>
            <person name="Castanera R."/>
            <person name="Culley D."/>
            <person name="Daum C."/>
            <person name="Ezra D."/>
            <person name="Gonzalez J."/>
            <person name="Henrissat B."/>
            <person name="Kuo A."/>
            <person name="Liang C."/>
            <person name="Lipzen A."/>
            <person name="Lutzoni F."/>
            <person name="Magnuson J."/>
            <person name="Mondo S."/>
            <person name="Nolan M."/>
            <person name="Ohm R."/>
            <person name="Pangilinan J."/>
            <person name="Park H.-J."/>
            <person name="Ramirez L."/>
            <person name="Alfaro M."/>
            <person name="Sun H."/>
            <person name="Tritt A."/>
            <person name="Yoshinaga Y."/>
            <person name="Zwiers L.-H."/>
            <person name="Turgeon B."/>
            <person name="Goodwin S."/>
            <person name="Spatafora J."/>
            <person name="Crous P."/>
            <person name="Grigoriev I."/>
        </authorList>
    </citation>
    <scope>NUCLEOTIDE SEQUENCE</scope>
    <source>
        <strain evidence="4">CBS 161.51</strain>
    </source>
</reference>
<feature type="compositionally biased region" description="Low complexity" evidence="3">
    <location>
        <begin position="327"/>
        <end position="341"/>
    </location>
</feature>
<feature type="compositionally biased region" description="Low complexity" evidence="3">
    <location>
        <begin position="514"/>
        <end position="531"/>
    </location>
</feature>
<name>A0A6A5SW51_9PLEO</name>
<feature type="region of interest" description="Disordered" evidence="3">
    <location>
        <begin position="218"/>
        <end position="260"/>
    </location>
</feature>